<dbReference type="EMBL" id="LMTR01000063">
    <property type="protein sequence ID" value="KWT67550.1"/>
    <property type="molecule type" value="Genomic_DNA"/>
</dbReference>
<organism evidence="2 3">
    <name type="scientific">Hyphomicrobium sulfonivorans</name>
    <dbReference type="NCBI Taxonomy" id="121290"/>
    <lineage>
        <taxon>Bacteria</taxon>
        <taxon>Pseudomonadati</taxon>
        <taxon>Pseudomonadota</taxon>
        <taxon>Alphaproteobacteria</taxon>
        <taxon>Hyphomicrobiales</taxon>
        <taxon>Hyphomicrobiaceae</taxon>
        <taxon>Hyphomicrobium</taxon>
    </lineage>
</organism>
<feature type="chain" id="PRO_5007132586" description="Serine protease" evidence="1">
    <location>
        <begin position="34"/>
        <end position="283"/>
    </location>
</feature>
<evidence type="ECO:0000313" key="2">
    <source>
        <dbReference type="EMBL" id="KWT67550.1"/>
    </source>
</evidence>
<comment type="caution">
    <text evidence="2">The sequence shown here is derived from an EMBL/GenBank/DDBJ whole genome shotgun (WGS) entry which is preliminary data.</text>
</comment>
<dbReference type="PATRIC" id="fig|121290.4.peg.1298"/>
<dbReference type="AlphaFoldDB" id="A0A109BFD1"/>
<dbReference type="RefSeq" id="WP_198151113.1">
    <property type="nucleotide sequence ID" value="NZ_LMTR01000063.1"/>
</dbReference>
<reference evidence="2 3" key="1">
    <citation type="submission" date="2015-10" db="EMBL/GenBank/DDBJ databases">
        <title>Transcriptomic analysis of a linuron degrading triple-species bacterial consortium.</title>
        <authorList>
            <person name="Albers P."/>
        </authorList>
    </citation>
    <scope>NUCLEOTIDE SEQUENCE [LARGE SCALE GENOMIC DNA]</scope>
    <source>
        <strain evidence="2 3">WDL6</strain>
    </source>
</reference>
<dbReference type="Proteomes" id="UP000059074">
    <property type="component" value="Unassembled WGS sequence"/>
</dbReference>
<dbReference type="SUPFAM" id="SSF50494">
    <property type="entry name" value="Trypsin-like serine proteases"/>
    <property type="match status" value="1"/>
</dbReference>
<name>A0A109BFD1_HYPSL</name>
<sequence length="283" mass="30541">MTGAITRRLTAKFTVSTIIAVAMPMLTLSSAHAGEGFFTDERPAAVADAWNSVYAFVCEGTKGSYTASAFPVRRVPKGERTEHYFITAGHAVEDCKGQKRYLVEDTGGKRFEADGITLAPRPQRLDNVKAVRVDDAYDLALIRVVMPTKRRVGAPLPVNGQCDSAFEQEVYAIGFPGVAKRRSLKQSQQIKRWSRGISVGVGKAEFRDTTSTYIATSVDSLPGNSGGPVLAQDGSLVGVMAKGAAGPQNRFRYDVDPKKKGDWHSFVAPCSAVLQLLQQSGLP</sequence>
<feature type="signal peptide" evidence="1">
    <location>
        <begin position="1"/>
        <end position="33"/>
    </location>
</feature>
<dbReference type="PANTHER" id="PTHR43019">
    <property type="entry name" value="SERINE ENDOPROTEASE DEGS"/>
    <property type="match status" value="1"/>
</dbReference>
<accession>A0A109BFD1</accession>
<gene>
    <name evidence="2" type="ORF">APY04_1909</name>
</gene>
<keyword evidence="1" id="KW-0732">Signal</keyword>
<protein>
    <recommendedName>
        <fullName evidence="4">Serine protease</fullName>
    </recommendedName>
</protein>
<evidence type="ECO:0000313" key="3">
    <source>
        <dbReference type="Proteomes" id="UP000059074"/>
    </source>
</evidence>
<dbReference type="InterPro" id="IPR009003">
    <property type="entry name" value="Peptidase_S1_PA"/>
</dbReference>
<dbReference type="PANTHER" id="PTHR43019:SF23">
    <property type="entry name" value="PROTEASE DO-LIKE 5, CHLOROPLASTIC"/>
    <property type="match status" value="1"/>
</dbReference>
<dbReference type="Pfam" id="PF13365">
    <property type="entry name" value="Trypsin_2"/>
    <property type="match status" value="1"/>
</dbReference>
<evidence type="ECO:0008006" key="4">
    <source>
        <dbReference type="Google" id="ProtNLM"/>
    </source>
</evidence>
<dbReference type="Gene3D" id="2.40.10.120">
    <property type="match status" value="1"/>
</dbReference>
<proteinExistence type="predicted"/>
<evidence type="ECO:0000256" key="1">
    <source>
        <dbReference type="SAM" id="SignalP"/>
    </source>
</evidence>
<dbReference type="STRING" id="121290.APY04_1909"/>
<keyword evidence="3" id="KW-1185">Reference proteome</keyword>